<proteinExistence type="predicted"/>
<accession>A0A1I8NYX3</accession>
<keyword evidence="2" id="KW-1185">Reference proteome</keyword>
<name>A0A1I8NYX3_STOCA</name>
<dbReference type="STRING" id="35570.A0A1I8NYX3"/>
<dbReference type="KEGG" id="scac:106092682"/>
<evidence type="ECO:0000313" key="1">
    <source>
        <dbReference type="EnsemblMetazoa" id="SCAU003307-PA"/>
    </source>
</evidence>
<dbReference type="SMART" id="SM00718">
    <property type="entry name" value="DM4_12"/>
    <property type="match status" value="1"/>
</dbReference>
<gene>
    <name evidence="1" type="primary">106092682</name>
</gene>
<dbReference type="EnsemblMetazoa" id="SCAU003307-RA">
    <property type="protein sequence ID" value="SCAU003307-PA"/>
    <property type="gene ID" value="SCAU003307"/>
</dbReference>
<dbReference type="InterPro" id="IPR006631">
    <property type="entry name" value="DM4_12"/>
</dbReference>
<organism evidence="1 2">
    <name type="scientific">Stomoxys calcitrans</name>
    <name type="common">Stable fly</name>
    <name type="synonym">Conops calcitrans</name>
    <dbReference type="NCBI Taxonomy" id="35570"/>
    <lineage>
        <taxon>Eukaryota</taxon>
        <taxon>Metazoa</taxon>
        <taxon>Ecdysozoa</taxon>
        <taxon>Arthropoda</taxon>
        <taxon>Hexapoda</taxon>
        <taxon>Insecta</taxon>
        <taxon>Pterygota</taxon>
        <taxon>Neoptera</taxon>
        <taxon>Endopterygota</taxon>
        <taxon>Diptera</taxon>
        <taxon>Brachycera</taxon>
        <taxon>Muscomorpha</taxon>
        <taxon>Muscoidea</taxon>
        <taxon>Muscidae</taxon>
        <taxon>Stomoxys</taxon>
    </lineage>
</organism>
<dbReference type="VEuPathDB" id="VectorBase:SCAU003307"/>
<dbReference type="PANTHER" id="PTHR21398">
    <property type="entry name" value="AGAP007094-PA"/>
    <property type="match status" value="1"/>
</dbReference>
<dbReference type="Pfam" id="PF07841">
    <property type="entry name" value="DM4_12"/>
    <property type="match status" value="1"/>
</dbReference>
<dbReference type="OrthoDB" id="8186940at2759"/>
<dbReference type="PANTHER" id="PTHR21398:SF21">
    <property type="entry name" value="AGAP004005-PA"/>
    <property type="match status" value="1"/>
</dbReference>
<evidence type="ECO:0000313" key="2">
    <source>
        <dbReference type="Proteomes" id="UP000095300"/>
    </source>
</evidence>
<sequence>MTNIFIANCKLPLIYPKKVGSAFKLIFGFGVPWDGLLVETITSGMVWRVHFRLPGSLQQLKHRHYTTLGRRLDNWSEDYAEHHFPGNSTWALKNGLELEKYVHTSYRWGFYQTMEGLATRIGLNGRFCVLKSICEAAKDPFHIDNGLWAELLNILLMPSSSVDKLSQHSDNDYYQAEYMGRSGANCHKIFASCPRSLLDHFSNFYKLTDELRQAF</sequence>
<reference evidence="1" key="1">
    <citation type="submission" date="2020-05" db="UniProtKB">
        <authorList>
            <consortium name="EnsemblMetazoa"/>
        </authorList>
    </citation>
    <scope>IDENTIFICATION</scope>
    <source>
        <strain evidence="1">USDA</strain>
    </source>
</reference>
<protein>
    <submittedName>
        <fullName evidence="1">Uncharacterized protein</fullName>
    </submittedName>
</protein>
<dbReference type="Proteomes" id="UP000095300">
    <property type="component" value="Unassembled WGS sequence"/>
</dbReference>
<dbReference type="AlphaFoldDB" id="A0A1I8NYX3"/>